<evidence type="ECO:0000313" key="2">
    <source>
        <dbReference type="Proteomes" id="UP001309876"/>
    </source>
</evidence>
<protein>
    <submittedName>
        <fullName evidence="1">Uncharacterized protein</fullName>
    </submittedName>
</protein>
<dbReference type="EMBL" id="JAVRRJ010000007">
    <property type="protein sequence ID" value="KAK5083029.1"/>
    <property type="molecule type" value="Genomic_DNA"/>
</dbReference>
<gene>
    <name evidence="1" type="ORF">LTR05_006911</name>
</gene>
<keyword evidence="2" id="KW-1185">Reference proteome</keyword>
<reference evidence="1 2" key="1">
    <citation type="submission" date="2023-08" db="EMBL/GenBank/DDBJ databases">
        <title>Black Yeasts Isolated from many extreme environments.</title>
        <authorList>
            <person name="Coleine C."/>
            <person name="Stajich J.E."/>
            <person name="Selbmann L."/>
        </authorList>
    </citation>
    <scope>NUCLEOTIDE SEQUENCE [LARGE SCALE GENOMIC DNA]</scope>
    <source>
        <strain evidence="1 2">CCFEE 5910</strain>
    </source>
</reference>
<proteinExistence type="predicted"/>
<sequence>MPKITALMAKLFAAVTGRTVEVKTSTYIDAVAVKGKRKPLLLPYELEDPSLRSIPLRAPRTKADAAIMGQDYGKAEFR</sequence>
<organism evidence="1 2">
    <name type="scientific">Lithohypha guttulata</name>
    <dbReference type="NCBI Taxonomy" id="1690604"/>
    <lineage>
        <taxon>Eukaryota</taxon>
        <taxon>Fungi</taxon>
        <taxon>Dikarya</taxon>
        <taxon>Ascomycota</taxon>
        <taxon>Pezizomycotina</taxon>
        <taxon>Eurotiomycetes</taxon>
        <taxon>Chaetothyriomycetidae</taxon>
        <taxon>Chaetothyriales</taxon>
        <taxon>Trichomeriaceae</taxon>
        <taxon>Lithohypha</taxon>
    </lineage>
</organism>
<evidence type="ECO:0000313" key="1">
    <source>
        <dbReference type="EMBL" id="KAK5083029.1"/>
    </source>
</evidence>
<name>A0AAN7Y580_9EURO</name>
<accession>A0AAN7Y580</accession>
<comment type="caution">
    <text evidence="1">The sequence shown here is derived from an EMBL/GenBank/DDBJ whole genome shotgun (WGS) entry which is preliminary data.</text>
</comment>
<dbReference type="AlphaFoldDB" id="A0AAN7Y580"/>
<dbReference type="Proteomes" id="UP001309876">
    <property type="component" value="Unassembled WGS sequence"/>
</dbReference>